<dbReference type="Proteomes" id="UP000521872">
    <property type="component" value="Unassembled WGS sequence"/>
</dbReference>
<feature type="transmembrane region" description="Helical" evidence="1">
    <location>
        <begin position="157"/>
        <end position="178"/>
    </location>
</feature>
<accession>A0A8H4QS48</accession>
<proteinExistence type="predicted"/>
<evidence type="ECO:0000313" key="2">
    <source>
        <dbReference type="EMBL" id="KAF4615730.1"/>
    </source>
</evidence>
<keyword evidence="1" id="KW-0472">Membrane</keyword>
<dbReference type="EMBL" id="JAACJL010000033">
    <property type="protein sequence ID" value="KAF4615730.1"/>
    <property type="molecule type" value="Genomic_DNA"/>
</dbReference>
<evidence type="ECO:0000313" key="3">
    <source>
        <dbReference type="Proteomes" id="UP000521872"/>
    </source>
</evidence>
<feature type="transmembrane region" description="Helical" evidence="1">
    <location>
        <begin position="7"/>
        <end position="29"/>
    </location>
</feature>
<feature type="transmembrane region" description="Helical" evidence="1">
    <location>
        <begin position="242"/>
        <end position="267"/>
    </location>
</feature>
<organism evidence="2 3">
    <name type="scientific">Agrocybe pediades</name>
    <dbReference type="NCBI Taxonomy" id="84607"/>
    <lineage>
        <taxon>Eukaryota</taxon>
        <taxon>Fungi</taxon>
        <taxon>Dikarya</taxon>
        <taxon>Basidiomycota</taxon>
        <taxon>Agaricomycotina</taxon>
        <taxon>Agaricomycetes</taxon>
        <taxon>Agaricomycetidae</taxon>
        <taxon>Agaricales</taxon>
        <taxon>Agaricineae</taxon>
        <taxon>Strophariaceae</taxon>
        <taxon>Agrocybe</taxon>
    </lineage>
</organism>
<feature type="transmembrane region" description="Helical" evidence="1">
    <location>
        <begin position="198"/>
        <end position="222"/>
    </location>
</feature>
<sequence>MASSKTIIVGSMAALYALTTITVAINWHFTNQRFCTDGGSRDQIFLGPVTSSWMYVFASIVGGGATFIIADGVLVSGLFGVFYIYDSGTGSNYAVRCGDVSTHVANHFAAVHYQLVCSSWKYVVLVICSDVVSSLVYNEPQVFHVREFLTLVSVTTILDGAMYVSVAATSLAATYIICGQVYTHTKPGSRSRRRYRNVIDALIQSSALYSSVIVIEAVLYIVEGLPSSLKPTTPQNMNPIFVLGFFSDAVVLVTGIAPTLMVARLVLSSYNEDAEVSSISFPKYLITHPTTHSKGHLTKGQQP</sequence>
<evidence type="ECO:0000256" key="1">
    <source>
        <dbReference type="SAM" id="Phobius"/>
    </source>
</evidence>
<comment type="caution">
    <text evidence="2">The sequence shown here is derived from an EMBL/GenBank/DDBJ whole genome shotgun (WGS) entry which is preliminary data.</text>
</comment>
<keyword evidence="1" id="KW-0812">Transmembrane</keyword>
<gene>
    <name evidence="2" type="ORF">D9613_012480</name>
</gene>
<keyword evidence="3" id="KW-1185">Reference proteome</keyword>
<keyword evidence="1" id="KW-1133">Transmembrane helix</keyword>
<dbReference type="AlphaFoldDB" id="A0A8H4QS48"/>
<feature type="transmembrane region" description="Helical" evidence="1">
    <location>
        <begin position="55"/>
        <end position="85"/>
    </location>
</feature>
<name>A0A8H4QS48_9AGAR</name>
<protein>
    <submittedName>
        <fullName evidence="2">Uncharacterized protein</fullName>
    </submittedName>
</protein>
<reference evidence="2 3" key="1">
    <citation type="submission" date="2019-12" db="EMBL/GenBank/DDBJ databases">
        <authorList>
            <person name="Floudas D."/>
            <person name="Bentzer J."/>
            <person name="Ahren D."/>
            <person name="Johansson T."/>
            <person name="Persson P."/>
            <person name="Tunlid A."/>
        </authorList>
    </citation>
    <scope>NUCLEOTIDE SEQUENCE [LARGE SCALE GENOMIC DNA]</scope>
    <source>
        <strain evidence="2 3">CBS 102.39</strain>
    </source>
</reference>